<sequence>MTDDKLEKIKKKFILVRNIASHKNLIEQCKKQSELKNSKVLPIGIKVDLRDYNSCLINVNRFIKFLESEIIEYQKQLDEVNKQLEIENEQKSERGR</sequence>
<comment type="caution">
    <text evidence="2">The sequence shown here is derived from an EMBL/GenBank/DDBJ whole genome shotgun (WGS) entry which is preliminary data.</text>
</comment>
<reference evidence="2 3" key="1">
    <citation type="journal article" date="2021" name="Sci. Rep.">
        <title>The distribution of antibiotic resistance genes in chicken gut microbiota commensals.</title>
        <authorList>
            <person name="Juricova H."/>
            <person name="Matiasovicova J."/>
            <person name="Kubasova T."/>
            <person name="Cejkova D."/>
            <person name="Rychlik I."/>
        </authorList>
    </citation>
    <scope>NUCLEOTIDE SEQUENCE [LARGE SCALE GENOMIC DNA]</scope>
    <source>
        <strain evidence="2 3">An425</strain>
    </source>
</reference>
<evidence type="ECO:0000313" key="2">
    <source>
        <dbReference type="EMBL" id="MBM6876263.1"/>
    </source>
</evidence>
<dbReference type="RefSeq" id="WP_204716873.1">
    <property type="nucleotide sequence ID" value="NZ_JACJLT010000252.1"/>
</dbReference>
<gene>
    <name evidence="2" type="ORF">H6A04_11555</name>
</gene>
<evidence type="ECO:0000256" key="1">
    <source>
        <dbReference type="SAM" id="Coils"/>
    </source>
</evidence>
<organism evidence="2 3">
    <name type="scientific">Fusobacterium mortiferum</name>
    <dbReference type="NCBI Taxonomy" id="850"/>
    <lineage>
        <taxon>Bacteria</taxon>
        <taxon>Fusobacteriati</taxon>
        <taxon>Fusobacteriota</taxon>
        <taxon>Fusobacteriia</taxon>
        <taxon>Fusobacteriales</taxon>
        <taxon>Fusobacteriaceae</taxon>
        <taxon>Fusobacterium</taxon>
    </lineage>
</organism>
<dbReference type="Proteomes" id="UP000728968">
    <property type="component" value="Unassembled WGS sequence"/>
</dbReference>
<name>A0ABS2G6R6_FUSMR</name>
<keyword evidence="1" id="KW-0175">Coiled coil</keyword>
<feature type="coiled-coil region" evidence="1">
    <location>
        <begin position="63"/>
        <end position="94"/>
    </location>
</feature>
<keyword evidence="3" id="KW-1185">Reference proteome</keyword>
<evidence type="ECO:0000313" key="3">
    <source>
        <dbReference type="Proteomes" id="UP000728968"/>
    </source>
</evidence>
<proteinExistence type="predicted"/>
<dbReference type="EMBL" id="JACJLT010000252">
    <property type="protein sequence ID" value="MBM6876263.1"/>
    <property type="molecule type" value="Genomic_DNA"/>
</dbReference>
<accession>A0ABS2G6R6</accession>
<protein>
    <submittedName>
        <fullName evidence="2">Uncharacterized protein</fullName>
    </submittedName>
</protein>